<evidence type="ECO:0000256" key="1">
    <source>
        <dbReference type="SAM" id="Phobius"/>
    </source>
</evidence>
<dbReference type="RefSeq" id="WP_117179364.1">
    <property type="nucleotide sequence ID" value="NZ_QFZK01000014.1"/>
</dbReference>
<keyword evidence="3" id="KW-1185">Reference proteome</keyword>
<dbReference type="Proteomes" id="UP000260665">
    <property type="component" value="Unassembled WGS sequence"/>
</dbReference>
<accession>A0A3E1R8M6</accession>
<feature type="transmembrane region" description="Helical" evidence="1">
    <location>
        <begin position="49"/>
        <end position="67"/>
    </location>
</feature>
<evidence type="ECO:0000313" key="2">
    <source>
        <dbReference type="EMBL" id="RFO95571.1"/>
    </source>
</evidence>
<keyword evidence="1" id="KW-1133">Transmembrane helix</keyword>
<reference evidence="2 3" key="1">
    <citation type="submission" date="2018-05" db="EMBL/GenBank/DDBJ databases">
        <title>Rhodoferax soyangensis sp.nov., isolated from an oligotrophic freshwater lake.</title>
        <authorList>
            <person name="Park M."/>
        </authorList>
    </citation>
    <scope>NUCLEOTIDE SEQUENCE [LARGE SCALE GENOMIC DNA]</scope>
    <source>
        <strain evidence="2 3">IMCC26218</strain>
    </source>
</reference>
<comment type="caution">
    <text evidence="2">The sequence shown here is derived from an EMBL/GenBank/DDBJ whole genome shotgun (WGS) entry which is preliminary data.</text>
</comment>
<keyword evidence="1" id="KW-0812">Transmembrane</keyword>
<evidence type="ECO:0000313" key="3">
    <source>
        <dbReference type="Proteomes" id="UP000260665"/>
    </source>
</evidence>
<name>A0A3E1R8M6_9BURK</name>
<protein>
    <recommendedName>
        <fullName evidence="4">DUF3185 domain-containing protein</fullName>
    </recommendedName>
</protein>
<gene>
    <name evidence="2" type="ORF">DIC66_17355</name>
</gene>
<evidence type="ECO:0008006" key="4">
    <source>
        <dbReference type="Google" id="ProtNLM"/>
    </source>
</evidence>
<keyword evidence="1" id="KW-0472">Membrane</keyword>
<dbReference type="OrthoDB" id="5773092at2"/>
<organism evidence="2 3">
    <name type="scientific">Rhodoferax lacus</name>
    <dbReference type="NCBI Taxonomy" id="2184758"/>
    <lineage>
        <taxon>Bacteria</taxon>
        <taxon>Pseudomonadati</taxon>
        <taxon>Pseudomonadota</taxon>
        <taxon>Betaproteobacteria</taxon>
        <taxon>Burkholderiales</taxon>
        <taxon>Comamonadaceae</taxon>
        <taxon>Rhodoferax</taxon>
    </lineage>
</organism>
<dbReference type="EMBL" id="QFZK01000014">
    <property type="protein sequence ID" value="RFO95571.1"/>
    <property type="molecule type" value="Genomic_DNA"/>
</dbReference>
<proteinExistence type="predicted"/>
<dbReference type="AlphaFoldDB" id="A0A3E1R8M6"/>
<sequence>MNAIKTLGILLIVLGALGASYGGFSYTKQTEAASIGPIKLQVTEQQRVNIPLWAGLGAVGVGLLLLLTGSRKP</sequence>